<dbReference type="SUPFAM" id="SSF52058">
    <property type="entry name" value="L domain-like"/>
    <property type="match status" value="2"/>
</dbReference>
<proteinExistence type="predicted"/>
<comment type="caution">
    <text evidence="4">The sequence shown here is derived from an EMBL/GenBank/DDBJ whole genome shotgun (WGS) entry which is preliminary data.</text>
</comment>
<sequence>MNNIRTIPTYAFQHLPNLTLLNLTFCGIRVLEENCFAGLLHLRELVIPRNEFNAARLPRETFACLPSLQLLSMAEQGKAGEYPTGILEDLSELRTLSVTSQGINLPDVYGRLPKLDTLILDGSVNDLTSQKMSRITADTFAAIRDSNVTTLIIRSASLVNIDAGTFSNFKNLRAFIVYTNKPLNVKKAVFALGHMVNTSIDTVVLDGTFHYDIIYGLQAYDINYFCDGPVWKNLKHLSLRNVRLATFVPRDVPCLSALQELSVAYNHMTFSMPYDTGKMHHLPQLRIIHISRANVGGPGYIYHYCHSSIFRFQADDFFPRVPQFRRVDNSTVPEETAKEYTYSPDVFLQPAVRYIDASASNFKHVSRVGKVISFSHPNSVLILNVSGTHILNRVNGLLVGLTQLQVLDASDGVVESIHPDFLRHLPLLRVLNQSHNSLAIERIANGGQALRLCWDERFAGVFWDKLRRRLLEHEDENTEVRSQPAH</sequence>
<organism evidence="4 5">
    <name type="scientific">Ridgeia piscesae</name>
    <name type="common">Tubeworm</name>
    <dbReference type="NCBI Taxonomy" id="27915"/>
    <lineage>
        <taxon>Eukaryota</taxon>
        <taxon>Metazoa</taxon>
        <taxon>Spiralia</taxon>
        <taxon>Lophotrochozoa</taxon>
        <taxon>Annelida</taxon>
        <taxon>Polychaeta</taxon>
        <taxon>Sedentaria</taxon>
        <taxon>Canalipalpata</taxon>
        <taxon>Sabellida</taxon>
        <taxon>Siboglinidae</taxon>
        <taxon>Ridgeia</taxon>
    </lineage>
</organism>
<dbReference type="EMBL" id="JAODUO010001495">
    <property type="protein sequence ID" value="KAK2162904.1"/>
    <property type="molecule type" value="Genomic_DNA"/>
</dbReference>
<dbReference type="GO" id="GO:0005615">
    <property type="term" value="C:extracellular space"/>
    <property type="evidence" value="ECO:0007669"/>
    <property type="project" value="TreeGrafter"/>
</dbReference>
<keyword evidence="2" id="KW-0732">Signal</keyword>
<name>A0AAD9K0V5_RIDPI</name>
<keyword evidence="1" id="KW-0433">Leucine-rich repeat</keyword>
<evidence type="ECO:0000313" key="5">
    <source>
        <dbReference type="Proteomes" id="UP001209878"/>
    </source>
</evidence>
<reference evidence="4" key="1">
    <citation type="journal article" date="2023" name="Mol. Biol. Evol.">
        <title>Third-Generation Sequencing Reveals the Adaptive Role of the Epigenome in Three Deep-Sea Polychaetes.</title>
        <authorList>
            <person name="Perez M."/>
            <person name="Aroh O."/>
            <person name="Sun Y."/>
            <person name="Lan Y."/>
            <person name="Juniper S.K."/>
            <person name="Young C.R."/>
            <person name="Angers B."/>
            <person name="Qian P.Y."/>
        </authorList>
    </citation>
    <scope>NUCLEOTIDE SEQUENCE</scope>
    <source>
        <strain evidence="4">R07B-5</strain>
    </source>
</reference>
<evidence type="ECO:0000256" key="2">
    <source>
        <dbReference type="ARBA" id="ARBA00022729"/>
    </source>
</evidence>
<dbReference type="Proteomes" id="UP001209878">
    <property type="component" value="Unassembled WGS sequence"/>
</dbReference>
<evidence type="ECO:0000256" key="1">
    <source>
        <dbReference type="ARBA" id="ARBA00022614"/>
    </source>
</evidence>
<dbReference type="InterPro" id="IPR050328">
    <property type="entry name" value="Dev_Immune_Receptor"/>
</dbReference>
<evidence type="ECO:0000256" key="3">
    <source>
        <dbReference type="ARBA" id="ARBA00022737"/>
    </source>
</evidence>
<dbReference type="InterPro" id="IPR032675">
    <property type="entry name" value="LRR_dom_sf"/>
</dbReference>
<dbReference type="AlphaFoldDB" id="A0AAD9K0V5"/>
<keyword evidence="3" id="KW-0677">Repeat</keyword>
<dbReference type="PANTHER" id="PTHR24373:SF378">
    <property type="entry name" value="FI03225P-RELATED"/>
    <property type="match status" value="1"/>
</dbReference>
<dbReference type="PANTHER" id="PTHR24373">
    <property type="entry name" value="SLIT RELATED LEUCINE-RICH REPEAT NEURONAL PROTEIN"/>
    <property type="match status" value="1"/>
</dbReference>
<gene>
    <name evidence="4" type="ORF">NP493_1497g00003</name>
</gene>
<dbReference type="InterPro" id="IPR003591">
    <property type="entry name" value="Leu-rich_rpt_typical-subtyp"/>
</dbReference>
<dbReference type="GO" id="GO:0031012">
    <property type="term" value="C:extracellular matrix"/>
    <property type="evidence" value="ECO:0007669"/>
    <property type="project" value="TreeGrafter"/>
</dbReference>
<keyword evidence="5" id="KW-1185">Reference proteome</keyword>
<accession>A0AAD9K0V5</accession>
<dbReference type="InterPro" id="IPR001611">
    <property type="entry name" value="Leu-rich_rpt"/>
</dbReference>
<dbReference type="Gene3D" id="3.80.10.10">
    <property type="entry name" value="Ribonuclease Inhibitor"/>
    <property type="match status" value="2"/>
</dbReference>
<dbReference type="SMART" id="SM00369">
    <property type="entry name" value="LRR_TYP"/>
    <property type="match status" value="3"/>
</dbReference>
<dbReference type="Pfam" id="PF13855">
    <property type="entry name" value="LRR_8"/>
    <property type="match status" value="1"/>
</dbReference>
<protein>
    <submittedName>
        <fullName evidence="4">Uncharacterized protein</fullName>
    </submittedName>
</protein>
<evidence type="ECO:0000313" key="4">
    <source>
        <dbReference type="EMBL" id="KAK2162904.1"/>
    </source>
</evidence>